<gene>
    <name evidence="3" type="ORF">O181_006544</name>
</gene>
<feature type="coiled-coil region" evidence="1">
    <location>
        <begin position="93"/>
        <end position="131"/>
    </location>
</feature>
<feature type="region of interest" description="Disordered" evidence="2">
    <location>
        <begin position="49"/>
        <end position="76"/>
    </location>
</feature>
<dbReference type="EMBL" id="AVOT02001406">
    <property type="protein sequence ID" value="MBW0466829.1"/>
    <property type="molecule type" value="Genomic_DNA"/>
</dbReference>
<organism evidence="3 4">
    <name type="scientific">Austropuccinia psidii MF-1</name>
    <dbReference type="NCBI Taxonomy" id="1389203"/>
    <lineage>
        <taxon>Eukaryota</taxon>
        <taxon>Fungi</taxon>
        <taxon>Dikarya</taxon>
        <taxon>Basidiomycota</taxon>
        <taxon>Pucciniomycotina</taxon>
        <taxon>Pucciniomycetes</taxon>
        <taxon>Pucciniales</taxon>
        <taxon>Sphaerophragmiaceae</taxon>
        <taxon>Austropuccinia</taxon>
    </lineage>
</organism>
<comment type="caution">
    <text evidence="3">The sequence shown here is derived from an EMBL/GenBank/DDBJ whole genome shotgun (WGS) entry which is preliminary data.</text>
</comment>
<evidence type="ECO:0000313" key="4">
    <source>
        <dbReference type="Proteomes" id="UP000765509"/>
    </source>
</evidence>
<protein>
    <submittedName>
        <fullName evidence="3">Uncharacterized protein</fullName>
    </submittedName>
</protein>
<name>A0A9Q3BJF9_9BASI</name>
<reference evidence="3" key="1">
    <citation type="submission" date="2021-03" db="EMBL/GenBank/DDBJ databases">
        <title>Draft genome sequence of rust myrtle Austropuccinia psidii MF-1, a brazilian biotype.</title>
        <authorList>
            <person name="Quecine M.C."/>
            <person name="Pachon D.M.R."/>
            <person name="Bonatelli M.L."/>
            <person name="Correr F.H."/>
            <person name="Franceschini L.M."/>
            <person name="Leite T.F."/>
            <person name="Margarido G.R.A."/>
            <person name="Almeida C.A."/>
            <person name="Ferrarezi J.A."/>
            <person name="Labate C.A."/>
        </authorList>
    </citation>
    <scope>NUCLEOTIDE SEQUENCE</scope>
    <source>
        <strain evidence="3">MF-1</strain>
    </source>
</reference>
<accession>A0A9Q3BJF9</accession>
<dbReference type="Proteomes" id="UP000765509">
    <property type="component" value="Unassembled WGS sequence"/>
</dbReference>
<evidence type="ECO:0000313" key="3">
    <source>
        <dbReference type="EMBL" id="MBW0466829.1"/>
    </source>
</evidence>
<feature type="compositionally biased region" description="Polar residues" evidence="2">
    <location>
        <begin position="187"/>
        <end position="196"/>
    </location>
</feature>
<evidence type="ECO:0000256" key="1">
    <source>
        <dbReference type="SAM" id="Coils"/>
    </source>
</evidence>
<proteinExistence type="predicted"/>
<dbReference type="AlphaFoldDB" id="A0A9Q3BJF9"/>
<sequence length="208" mass="24931">MDLKPPEANSSGIAKDYLNLFQDEMGYISDIEKNLMNKEPKYDTIQSLTKRKSEALEQKRSRIPEDHMDQVQDRDMKRRIKKRKETVLEEGKLVESEEDLTLYQQKNENCKDKLRQRRRLKNLEEEELSENTQMLARLTILEPNPQNKMRNEFQDVYEQLFCFSNISHLKTTDSFDQNEDRKFGLTNEIQNENDMQPNILENEEEEDY</sequence>
<feature type="compositionally biased region" description="Basic and acidic residues" evidence="2">
    <location>
        <begin position="51"/>
        <end position="76"/>
    </location>
</feature>
<feature type="region of interest" description="Disordered" evidence="2">
    <location>
        <begin position="187"/>
        <end position="208"/>
    </location>
</feature>
<evidence type="ECO:0000256" key="2">
    <source>
        <dbReference type="SAM" id="MobiDB-lite"/>
    </source>
</evidence>
<keyword evidence="1" id="KW-0175">Coiled coil</keyword>
<keyword evidence="4" id="KW-1185">Reference proteome</keyword>